<accession>A0A286UD97</accession>
<dbReference type="Proteomes" id="UP000217199">
    <property type="component" value="Unassembled WGS sequence"/>
</dbReference>
<evidence type="ECO:0000313" key="3">
    <source>
        <dbReference type="EMBL" id="PAV17576.1"/>
    </source>
</evidence>
<dbReference type="Pfam" id="PF13352">
    <property type="entry name" value="DUF4100"/>
    <property type="match status" value="1"/>
</dbReference>
<proteinExistence type="predicted"/>
<dbReference type="EMBL" id="NBII01000006">
    <property type="protein sequence ID" value="PAV17576.1"/>
    <property type="molecule type" value="Genomic_DNA"/>
</dbReference>
<dbReference type="AlphaFoldDB" id="A0A286UD97"/>
<feature type="compositionally biased region" description="Low complexity" evidence="1">
    <location>
        <begin position="44"/>
        <end position="55"/>
    </location>
</feature>
<evidence type="ECO:0000256" key="1">
    <source>
        <dbReference type="SAM" id="MobiDB-lite"/>
    </source>
</evidence>
<feature type="compositionally biased region" description="Basic and acidic residues" evidence="1">
    <location>
        <begin position="99"/>
        <end position="112"/>
    </location>
</feature>
<feature type="compositionally biased region" description="Gly residues" evidence="1">
    <location>
        <begin position="56"/>
        <end position="79"/>
    </location>
</feature>
<feature type="domain" description="DUF4100" evidence="2">
    <location>
        <begin position="94"/>
        <end position="177"/>
    </location>
</feature>
<feature type="region of interest" description="Disordered" evidence="1">
    <location>
        <begin position="35"/>
        <end position="84"/>
    </location>
</feature>
<name>A0A286UD97_9AGAM</name>
<evidence type="ECO:0000259" key="2">
    <source>
        <dbReference type="Pfam" id="PF13352"/>
    </source>
</evidence>
<protein>
    <recommendedName>
        <fullName evidence="2">DUF4100 domain-containing protein</fullName>
    </recommendedName>
</protein>
<dbReference type="InterPro" id="IPR025165">
    <property type="entry name" value="DUF4100"/>
</dbReference>
<reference evidence="3 4" key="1">
    <citation type="journal article" date="2017" name="Mol. Ecol.">
        <title>Comparative and population genomic landscape of Phellinus noxius: A hypervariable fungus causing root rot in trees.</title>
        <authorList>
            <person name="Chung C.L."/>
            <person name="Lee T.J."/>
            <person name="Akiba M."/>
            <person name="Lee H.H."/>
            <person name="Kuo T.H."/>
            <person name="Liu D."/>
            <person name="Ke H.M."/>
            <person name="Yokoi T."/>
            <person name="Roa M.B."/>
            <person name="Lu M.J."/>
            <person name="Chang Y.Y."/>
            <person name="Ann P.J."/>
            <person name="Tsai J.N."/>
            <person name="Chen C.Y."/>
            <person name="Tzean S.S."/>
            <person name="Ota Y."/>
            <person name="Hattori T."/>
            <person name="Sahashi N."/>
            <person name="Liou R.F."/>
            <person name="Kikuchi T."/>
            <person name="Tsai I.J."/>
        </authorList>
    </citation>
    <scope>NUCLEOTIDE SEQUENCE [LARGE SCALE GENOMIC DNA]</scope>
    <source>
        <strain evidence="3 4">FFPRI411160</strain>
    </source>
</reference>
<sequence length="288" mass="31197">MADVLAVDHAQVEDEEGELDLEVLSLTCRLAEVNDLRSKRKIKGPAGRPPGAAEGRSGGGSGGGSGEAGGRSRGGGLGPTKGKEMEVEIVMQRNRRKQGKEAVGEGEKQKEGVAWEDGQEGEARMRYRANIEDMASADELMHKIFGISIELMVGQLMSTSTPLHKTLMEVIKPQRVAVERSGGVNWVGENEAELATWALKPWYGDEGEAWLQDAVAVRVCEEDIVPVMTVSIVNPNRTTTECIIDTDSVLVIMRENIANTNRFEISNHQQVSLQSANGTHSHAIGIIE</sequence>
<feature type="region of interest" description="Disordered" evidence="1">
    <location>
        <begin position="93"/>
        <end position="112"/>
    </location>
</feature>
<dbReference type="InParanoid" id="A0A286UD97"/>
<keyword evidence="4" id="KW-1185">Reference proteome</keyword>
<gene>
    <name evidence="3" type="ORF">PNOK_0606200</name>
</gene>
<comment type="caution">
    <text evidence="3">The sequence shown here is derived from an EMBL/GenBank/DDBJ whole genome shotgun (WGS) entry which is preliminary data.</text>
</comment>
<organism evidence="3 4">
    <name type="scientific">Pyrrhoderma noxium</name>
    <dbReference type="NCBI Taxonomy" id="2282107"/>
    <lineage>
        <taxon>Eukaryota</taxon>
        <taxon>Fungi</taxon>
        <taxon>Dikarya</taxon>
        <taxon>Basidiomycota</taxon>
        <taxon>Agaricomycotina</taxon>
        <taxon>Agaricomycetes</taxon>
        <taxon>Hymenochaetales</taxon>
        <taxon>Hymenochaetaceae</taxon>
        <taxon>Pyrrhoderma</taxon>
    </lineage>
</organism>
<evidence type="ECO:0000313" key="4">
    <source>
        <dbReference type="Proteomes" id="UP000217199"/>
    </source>
</evidence>